<dbReference type="EMBL" id="CM039430">
    <property type="protein sequence ID" value="KAI4345538.1"/>
    <property type="molecule type" value="Genomic_DNA"/>
</dbReference>
<proteinExistence type="predicted"/>
<dbReference type="Proteomes" id="UP000828941">
    <property type="component" value="Chromosome 5"/>
</dbReference>
<evidence type="ECO:0000313" key="2">
    <source>
        <dbReference type="Proteomes" id="UP000828941"/>
    </source>
</evidence>
<organism evidence="1 2">
    <name type="scientific">Bauhinia variegata</name>
    <name type="common">Purple orchid tree</name>
    <name type="synonym">Phanera variegata</name>
    <dbReference type="NCBI Taxonomy" id="167791"/>
    <lineage>
        <taxon>Eukaryota</taxon>
        <taxon>Viridiplantae</taxon>
        <taxon>Streptophyta</taxon>
        <taxon>Embryophyta</taxon>
        <taxon>Tracheophyta</taxon>
        <taxon>Spermatophyta</taxon>
        <taxon>Magnoliopsida</taxon>
        <taxon>eudicotyledons</taxon>
        <taxon>Gunneridae</taxon>
        <taxon>Pentapetalae</taxon>
        <taxon>rosids</taxon>
        <taxon>fabids</taxon>
        <taxon>Fabales</taxon>
        <taxon>Fabaceae</taxon>
        <taxon>Cercidoideae</taxon>
        <taxon>Cercideae</taxon>
        <taxon>Bauhiniinae</taxon>
        <taxon>Bauhinia</taxon>
    </lineage>
</organism>
<keyword evidence="2" id="KW-1185">Reference proteome</keyword>
<gene>
    <name evidence="1" type="ORF">L6164_012651</name>
</gene>
<sequence length="426" mass="49032">MMSSEHGDYHHRLRHGAAAIAATRKRERLIDSIIMSSEQQNRNQNRSLLESMKNKTTPLASSLPFPFIPDELIVEILSRLPVKSLLRFRCVCKSWKSLISEPFFVRKHLHLSTQNTSFSHHRIILSTTTAEFHLKSCRVSSLFKNPSIICDDLWYPVKNKYRHDGIIGSCNGLLCFAIKGECVLLWNPSIRVSKKSPPLGNNWRPGCFTAFGLGYDHVNNDYKVVAVFCDPDTADYFDRTRVKVYSLATNSWRKIQDFPYGVTPYHDFGKFVNGTLNWAANISVGSTTLWVIVSLDLAKETYREILPPDYEKEDSSTPTLGVLKGCLCMNYDYRKTHFVVWLMKEFGVRESWMKLVTIPYLPNPEDFSYSMPFCITDDGKVLLMFEFDLVLYDPRDQSFKYPKIESGKGWFDAEVYVETLVSPIMD</sequence>
<protein>
    <submittedName>
        <fullName evidence="1">Uncharacterized protein</fullName>
    </submittedName>
</protein>
<accession>A0ACB9PAS1</accession>
<reference evidence="1 2" key="1">
    <citation type="journal article" date="2022" name="DNA Res.">
        <title>Chromosomal-level genome assembly of the orchid tree Bauhinia variegata (Leguminosae; Cercidoideae) supports the allotetraploid origin hypothesis of Bauhinia.</title>
        <authorList>
            <person name="Zhong Y."/>
            <person name="Chen Y."/>
            <person name="Zheng D."/>
            <person name="Pang J."/>
            <person name="Liu Y."/>
            <person name="Luo S."/>
            <person name="Meng S."/>
            <person name="Qian L."/>
            <person name="Wei D."/>
            <person name="Dai S."/>
            <person name="Zhou R."/>
        </authorList>
    </citation>
    <scope>NUCLEOTIDE SEQUENCE [LARGE SCALE GENOMIC DNA]</scope>
    <source>
        <strain evidence="1">BV-YZ2020</strain>
    </source>
</reference>
<evidence type="ECO:0000313" key="1">
    <source>
        <dbReference type="EMBL" id="KAI4345538.1"/>
    </source>
</evidence>
<name>A0ACB9PAS1_BAUVA</name>
<comment type="caution">
    <text evidence="1">The sequence shown here is derived from an EMBL/GenBank/DDBJ whole genome shotgun (WGS) entry which is preliminary data.</text>
</comment>